<evidence type="ECO:0000259" key="3">
    <source>
        <dbReference type="PROSITE" id="PS50994"/>
    </source>
</evidence>
<gene>
    <name evidence="4" type="ORF">niasHS_016626</name>
</gene>
<dbReference type="InterPro" id="IPR001584">
    <property type="entry name" value="Integrase_cat-core"/>
</dbReference>
<feature type="transmembrane region" description="Helical" evidence="2">
    <location>
        <begin position="534"/>
        <end position="553"/>
    </location>
</feature>
<accession>A0ABD2I863</accession>
<feature type="domain" description="Integrase catalytic" evidence="3">
    <location>
        <begin position="186"/>
        <end position="369"/>
    </location>
</feature>
<organism evidence="4 5">
    <name type="scientific">Heterodera schachtii</name>
    <name type="common">Sugarbeet cyst nematode worm</name>
    <name type="synonym">Tylenchus schachtii</name>
    <dbReference type="NCBI Taxonomy" id="97005"/>
    <lineage>
        <taxon>Eukaryota</taxon>
        <taxon>Metazoa</taxon>
        <taxon>Ecdysozoa</taxon>
        <taxon>Nematoda</taxon>
        <taxon>Chromadorea</taxon>
        <taxon>Rhabditida</taxon>
        <taxon>Tylenchina</taxon>
        <taxon>Tylenchomorpha</taxon>
        <taxon>Tylenchoidea</taxon>
        <taxon>Heteroderidae</taxon>
        <taxon>Heteroderinae</taxon>
        <taxon>Heterodera</taxon>
    </lineage>
</organism>
<feature type="region of interest" description="Disordered" evidence="1">
    <location>
        <begin position="1130"/>
        <end position="1195"/>
    </location>
</feature>
<keyword evidence="2" id="KW-1133">Transmembrane helix</keyword>
<proteinExistence type="predicted"/>
<feature type="region of interest" description="Disordered" evidence="1">
    <location>
        <begin position="1572"/>
        <end position="1642"/>
    </location>
</feature>
<comment type="caution">
    <text evidence="4">The sequence shown here is derived from an EMBL/GenBank/DDBJ whole genome shotgun (WGS) entry which is preliminary data.</text>
</comment>
<dbReference type="Gene3D" id="3.30.420.10">
    <property type="entry name" value="Ribonuclease H-like superfamily/Ribonuclease H"/>
    <property type="match status" value="1"/>
</dbReference>
<dbReference type="Pfam" id="PF18701">
    <property type="entry name" value="DUF5641"/>
    <property type="match status" value="1"/>
</dbReference>
<evidence type="ECO:0000256" key="1">
    <source>
        <dbReference type="SAM" id="MobiDB-lite"/>
    </source>
</evidence>
<feature type="region of interest" description="Disordered" evidence="1">
    <location>
        <begin position="1365"/>
        <end position="1406"/>
    </location>
</feature>
<feature type="compositionally biased region" description="Basic residues" evidence="1">
    <location>
        <begin position="1768"/>
        <end position="1778"/>
    </location>
</feature>
<dbReference type="EMBL" id="JBICCN010000362">
    <property type="protein sequence ID" value="KAL3073720.1"/>
    <property type="molecule type" value="Genomic_DNA"/>
</dbReference>
<feature type="region of interest" description="Disordered" evidence="1">
    <location>
        <begin position="1715"/>
        <end position="1778"/>
    </location>
</feature>
<feature type="compositionally biased region" description="Basic and acidic residues" evidence="1">
    <location>
        <begin position="1586"/>
        <end position="1605"/>
    </location>
</feature>
<sequence length="1778" mass="199835">MYFPLCPYRGQPGGPCNTRRNSFGAPQPSSLVERATLARTSESQLAQRTLFPSNRLMETPYANNNVRIKAEDFALAERVLIRLDQMDDADEFQHFKTVLGDDGILRLKTRLEMTFSFGKADHWDRHQKRHHLGVDTTLTEFLSEFWMPSARLHVKRALRDCLLCRRMNAQQFALPTMPPLPGERVRRHAPFQSIGIDFLGPTTISLAGEKIKAWILIITCLATRAVYLEATLDLTSETFINVLRRFISRRGKPDIIWSDNATTFKLAQKTLELLSAPGPDQEVQNFLTHNRIQWRFIAQISPWAGGFYERLVKLVKDCFKRTLGRRILSFDQLNTFVAEVEATLNYRPITAVSDAVDGPVPLRPINLLQPEIHINWETTTDPIDSEEQISSTHERLASRIQALREANDWDHKGPRLQNFGEPKEGMVVLISQDLVPRNQWPMGRIVETHGRPGAIRSVKVEIPVRGTINKKPKDMPRKTVLTRPVNRIFPLEAGPEMTNQGTEAVPAIEQPNENQPELAREPGHQMVTRRKAKLLEMLPVVAMVILTLALPFASGFPIGKCEECGLTCYTKGIVVTVPPEIQKFEICCAESCIVRQGIKALNFELPIEVLLNNHQCEARFWTDSQHTFTSNTTCPAVDECDLIDCYFCFTQLVNPTCQPVVAAMLAEGLSLSLLCFIFTMCSMVGYAMAGLKILFWIFSVLFARLFKPRKETWVLSEEEENLLYPHRRIRRPRPATRNWASGRVSQMTMLVMAFLPFVHGGIETVAIMAKSESCLNNGTTKMCQVKGSVTLALLPAGQPNVLSIKTDDGLILGTLQPANDVRLLAHVSETFVQRSGPPQQCHTDIGQTLADIQCEDGPHFTSKCGPNMTDHTVVLPFQHAEISTACHVMCLAGRTKFSLVGQLHYIPLRQQSEFGARVSESLEEASNSGWADFSFDWASTFHAFVGLKTGLIFFIVLMIGLAIIIFVVHFSPVYRLWRTFSWLLVNQAQRPNNATTFSVAAILLLAAGGSFGWKPRKGDSFPVLCGELRIPDPEFSLGEVEGNTVPLHQKIDYRNRSPKIDIKEGNLKQFSFLRYHQAPNNNQRLGKTMPIPFRERPPFFSAPTISRPTNEVVINDRLVIDIIGQYEAENGQRANNAPPPGAEDQRGPWWFDQDWGPQLPMVPENRGQNRQMDDQRDDWGAHAPPGREPSPHEHTERLSLWMERRHGQQWYQTATIRREAEENLRRELRTGGTLFAAHLGPFANVRFDGFSRYGPANTQMFPGRNVREHFRRRGFQVDPNLPCLQEYGGYSNSQQGIHVDYFPIDMVNVRSQSREDQREAEPPRPPRIRAYLALEEAPNDVQEGPNRGPPARRFLEAIGLRRGNESVGERAANNGRQAPLQRGERAMDNGRPNSPDGSFENRPRRAVPNRPMRRWQNGLFIVALALCLGNLAEGKEFPSPRTCHQPLEAADMACRDLPCPTSFHTPTMPKPIKMPSSSSSAYSSSSSSSLSSSPDRQSPPPPRKKAVELFNIAAATPEREAKSGRKFSVRDFIDAEAKEEPSSKRLPTCSACQLSGHRRGAKACPLYVAPQRERTAAASRPGTSNTRRDSPEEGEIIADKADRSRPPVRAPSKGWNAAPSISPPRKAGDANKQRGRSRTLRHFPLDPILKSMGPIIAMKKIPAQDEAGIVADAQPPKVAVDLVAIHGELSALRASVAYLTTEQARLAQFIRHHLAPPPNMTGGNSEPCGSRRRHHRPPNPPNSDDERRTKKRSKHHRSPSPDAERNPKKERRHHREVR</sequence>
<dbReference type="Pfam" id="PF00665">
    <property type="entry name" value="rve"/>
    <property type="match status" value="1"/>
</dbReference>
<dbReference type="SUPFAM" id="SSF53098">
    <property type="entry name" value="Ribonuclease H-like"/>
    <property type="match status" value="1"/>
</dbReference>
<dbReference type="PANTHER" id="PTHR47331">
    <property type="entry name" value="PHD-TYPE DOMAIN-CONTAINING PROTEIN"/>
    <property type="match status" value="1"/>
</dbReference>
<dbReference type="InterPro" id="IPR040676">
    <property type="entry name" value="DUF5641"/>
</dbReference>
<reference evidence="4 5" key="1">
    <citation type="submission" date="2024-10" db="EMBL/GenBank/DDBJ databases">
        <authorList>
            <person name="Kim D."/>
        </authorList>
    </citation>
    <scope>NUCLEOTIDE SEQUENCE [LARGE SCALE GENOMIC DNA]</scope>
    <source>
        <strain evidence="4">Taebaek</strain>
    </source>
</reference>
<feature type="transmembrane region" description="Helical" evidence="2">
    <location>
        <begin position="994"/>
        <end position="1013"/>
    </location>
</feature>
<feature type="compositionally biased region" description="Low complexity" evidence="1">
    <location>
        <begin position="1475"/>
        <end position="1496"/>
    </location>
</feature>
<evidence type="ECO:0000313" key="5">
    <source>
        <dbReference type="Proteomes" id="UP001620645"/>
    </source>
</evidence>
<dbReference type="InterPro" id="IPR036397">
    <property type="entry name" value="RNaseH_sf"/>
</dbReference>
<dbReference type="PROSITE" id="PS50994">
    <property type="entry name" value="INTEGRASE"/>
    <property type="match status" value="1"/>
</dbReference>
<dbReference type="Gene3D" id="2.60.40.3770">
    <property type="match status" value="1"/>
</dbReference>
<evidence type="ECO:0000256" key="2">
    <source>
        <dbReference type="SAM" id="Phobius"/>
    </source>
</evidence>
<keyword evidence="5" id="KW-1185">Reference proteome</keyword>
<feature type="transmembrane region" description="Helical" evidence="2">
    <location>
        <begin position="951"/>
        <end position="974"/>
    </location>
</feature>
<name>A0ABD2I863_HETSC</name>
<protein>
    <recommendedName>
        <fullName evidence="3">Integrase catalytic domain-containing protein</fullName>
    </recommendedName>
</protein>
<evidence type="ECO:0000313" key="4">
    <source>
        <dbReference type="EMBL" id="KAL3073720.1"/>
    </source>
</evidence>
<feature type="compositionally biased region" description="Basic and acidic residues" evidence="1">
    <location>
        <begin position="1171"/>
        <end position="1180"/>
    </location>
</feature>
<dbReference type="InterPro" id="IPR012337">
    <property type="entry name" value="RNaseH-like_sf"/>
</dbReference>
<keyword evidence="2" id="KW-0812">Transmembrane</keyword>
<dbReference type="Proteomes" id="UP001620645">
    <property type="component" value="Unassembled WGS sequence"/>
</dbReference>
<feature type="transmembrane region" description="Helical" evidence="2">
    <location>
        <begin position="660"/>
        <end position="680"/>
    </location>
</feature>
<feature type="region of interest" description="Disordered" evidence="1">
    <location>
        <begin position="1465"/>
        <end position="1504"/>
    </location>
</feature>
<feature type="compositionally biased region" description="Basic residues" evidence="1">
    <location>
        <begin position="1749"/>
        <end position="1758"/>
    </location>
</feature>
<keyword evidence="2" id="KW-0472">Membrane</keyword>